<proteinExistence type="predicted"/>
<sequence>MTNLTITNILAEINIIENSILKLLNLYNIIYEYKISYHR</sequence>
<gene>
    <name evidence="1" type="ORF">rpr22_0929</name>
</gene>
<dbReference type="GO" id="GO:0003746">
    <property type="term" value="F:translation elongation factor activity"/>
    <property type="evidence" value="ECO:0007669"/>
    <property type="project" value="UniProtKB-KW"/>
</dbReference>
<organism evidence="1 2">
    <name type="scientific">Rickettsia prowazekii (strain Rp22)</name>
    <dbReference type="NCBI Taxonomy" id="449216"/>
    <lineage>
        <taxon>Bacteria</taxon>
        <taxon>Pseudomonadati</taxon>
        <taxon>Pseudomonadota</taxon>
        <taxon>Alphaproteobacteria</taxon>
        <taxon>Rickettsiales</taxon>
        <taxon>Rickettsiaceae</taxon>
        <taxon>Rickettsieae</taxon>
        <taxon>Rickettsia</taxon>
        <taxon>typhus group</taxon>
    </lineage>
</organism>
<dbReference type="KEGG" id="rpq:rpr22_0929"/>
<accession>D5AYF0</accession>
<name>D5AYF0_RICPP</name>
<dbReference type="Proteomes" id="UP000006931">
    <property type="component" value="Chromosome"/>
</dbReference>
<evidence type="ECO:0000313" key="2">
    <source>
        <dbReference type="Proteomes" id="UP000006931"/>
    </source>
</evidence>
<evidence type="ECO:0000313" key="1">
    <source>
        <dbReference type="EMBL" id="ADE30439.1"/>
    </source>
</evidence>
<keyword evidence="1" id="KW-0251">Elongation factor</keyword>
<reference evidence="1 2" key="1">
    <citation type="journal article" date="2010" name="Genome Res.">
        <title>Genomic, proteomic, and transcriptomic analysis of virulent and avirulent Rickettsia prowazekii reveals its adaptive mutation capabilities.</title>
        <authorList>
            <person name="Bechah Y."/>
            <person name="El Karkouri K."/>
            <person name="Mediannikov O."/>
            <person name="Leroy Q."/>
            <person name="Pelletier N."/>
            <person name="Robert C."/>
            <person name="Medigue C."/>
            <person name="Mege J.L."/>
            <person name="Raoult D."/>
        </authorList>
    </citation>
    <scope>NUCLEOTIDE SEQUENCE [LARGE SCALE GENOMIC DNA]</scope>
    <source>
        <strain evidence="1 2">Rp22</strain>
    </source>
</reference>
<dbReference type="AlphaFoldDB" id="D5AYF0"/>
<dbReference type="EMBL" id="CP001584">
    <property type="protein sequence ID" value="ADE30439.1"/>
    <property type="molecule type" value="Genomic_DNA"/>
</dbReference>
<keyword evidence="1" id="KW-0648">Protein biosynthesis</keyword>
<dbReference type="HOGENOM" id="CLU_3316161_0_0_5"/>
<protein>
    <submittedName>
        <fullName evidence="1">Transcription elongation factor GreA</fullName>
    </submittedName>
</protein>